<dbReference type="Gene3D" id="3.40.50.2000">
    <property type="entry name" value="Glycogen Phosphorylase B"/>
    <property type="match status" value="2"/>
</dbReference>
<keyword evidence="4" id="KW-1185">Reference proteome</keyword>
<dbReference type="EMBL" id="JACVXD010000003">
    <property type="protein sequence ID" value="MBD0823884.1"/>
    <property type="molecule type" value="Genomic_DNA"/>
</dbReference>
<gene>
    <name evidence="3" type="ORF">ICJ85_07605</name>
</gene>
<dbReference type="GO" id="GO:0016757">
    <property type="term" value="F:glycosyltransferase activity"/>
    <property type="evidence" value="ECO:0007669"/>
    <property type="project" value="InterPro"/>
</dbReference>
<evidence type="ECO:0000313" key="3">
    <source>
        <dbReference type="EMBL" id="MBD0823884.1"/>
    </source>
</evidence>
<protein>
    <submittedName>
        <fullName evidence="3">Glycosyltransferase family 4 protein</fullName>
    </submittedName>
</protein>
<organism evidence="3 4">
    <name type="scientific">Aestuariibaculum marinum</name>
    <dbReference type="NCBI Taxonomy" id="2683592"/>
    <lineage>
        <taxon>Bacteria</taxon>
        <taxon>Pseudomonadati</taxon>
        <taxon>Bacteroidota</taxon>
        <taxon>Flavobacteriia</taxon>
        <taxon>Flavobacteriales</taxon>
        <taxon>Flavobacteriaceae</taxon>
    </lineage>
</organism>
<comment type="caution">
    <text evidence="3">The sequence shown here is derived from an EMBL/GenBank/DDBJ whole genome shotgun (WGS) entry which is preliminary data.</text>
</comment>
<dbReference type="InterPro" id="IPR050194">
    <property type="entry name" value="Glycosyltransferase_grp1"/>
</dbReference>
<dbReference type="PANTHER" id="PTHR45947:SF3">
    <property type="entry name" value="SULFOQUINOVOSYL TRANSFERASE SQD2"/>
    <property type="match status" value="1"/>
</dbReference>
<dbReference type="Pfam" id="PF00534">
    <property type="entry name" value="Glycos_transf_1"/>
    <property type="match status" value="1"/>
</dbReference>
<evidence type="ECO:0000259" key="2">
    <source>
        <dbReference type="Pfam" id="PF13439"/>
    </source>
</evidence>
<feature type="domain" description="Glycosyl transferase family 1" evidence="1">
    <location>
        <begin position="184"/>
        <end position="340"/>
    </location>
</feature>
<dbReference type="Proteomes" id="UP000621516">
    <property type="component" value="Unassembled WGS sequence"/>
</dbReference>
<dbReference type="CDD" id="cd03801">
    <property type="entry name" value="GT4_PimA-like"/>
    <property type="match status" value="1"/>
</dbReference>
<dbReference type="InterPro" id="IPR028098">
    <property type="entry name" value="Glyco_trans_4-like_N"/>
</dbReference>
<evidence type="ECO:0000259" key="1">
    <source>
        <dbReference type="Pfam" id="PF00534"/>
    </source>
</evidence>
<name>A0A8J6Q3Z6_9FLAO</name>
<dbReference type="Pfam" id="PF13439">
    <property type="entry name" value="Glyco_transf_4"/>
    <property type="match status" value="1"/>
</dbReference>
<dbReference type="InterPro" id="IPR001296">
    <property type="entry name" value="Glyco_trans_1"/>
</dbReference>
<evidence type="ECO:0000313" key="4">
    <source>
        <dbReference type="Proteomes" id="UP000621516"/>
    </source>
</evidence>
<proteinExistence type="predicted"/>
<feature type="domain" description="Glycosyltransferase subfamily 4-like N-terminal" evidence="2">
    <location>
        <begin position="15"/>
        <end position="171"/>
    </location>
</feature>
<sequence length="363" mass="40123">MKSILLVTSEFPPQPGGIGVHALNLAQALVNEGCKITVVTDERSETGEEEMKFDKTLVFTVHRIKKQSIRTVMYINRVVKVFELMKSVNAVIASGKFSLWNVAFCNLFKNRFSLAVVHGTEVNLPSRVSKKRVFQALKQFDKVVAVSNFTKQLMDSLNIDVKVIPNGIVLQEWQNVKSNTTRLKGFPKLITVGRISDRKGQKNVVSILPELLKTFPDLHYHCVGIDDNTNGIKGLVAKLEMNNHVTFHGVLEQSLLQSYLSESDIFIMLSQNGLKGDVEGFGIAILEANALGVPAIGAYGSGVEEAISTGQSGGLINIGDYQALKRLIDDILKNKESYRNGAEQWAKGHDWNGIVKQYIALLP</sequence>
<dbReference type="AlphaFoldDB" id="A0A8J6Q3Z6"/>
<dbReference type="PANTHER" id="PTHR45947">
    <property type="entry name" value="SULFOQUINOVOSYL TRANSFERASE SQD2"/>
    <property type="match status" value="1"/>
</dbReference>
<reference evidence="3 4" key="1">
    <citation type="journal article" date="2018" name="J. Microbiol.">
        <title>Aestuariibaculum marinum sp. nov., a marine bacterium isolated from seawater in South Korea.</title>
        <authorList>
            <person name="Choi J."/>
            <person name="Lee D."/>
            <person name="Jang J.H."/>
            <person name="Cha S."/>
            <person name="Seo T."/>
        </authorList>
    </citation>
    <scope>NUCLEOTIDE SEQUENCE [LARGE SCALE GENOMIC DNA]</scope>
    <source>
        <strain evidence="3 4">IP7</strain>
    </source>
</reference>
<accession>A0A8J6Q3Z6</accession>
<dbReference type="RefSeq" id="WP_188223199.1">
    <property type="nucleotide sequence ID" value="NZ_JACVXD010000003.1"/>
</dbReference>
<dbReference type="SUPFAM" id="SSF53756">
    <property type="entry name" value="UDP-Glycosyltransferase/glycogen phosphorylase"/>
    <property type="match status" value="1"/>
</dbReference>